<dbReference type="EC" id="3.1.1.-" evidence="4"/>
<dbReference type="KEGG" id="tsv:DSM104635_00504"/>
<feature type="domain" description="Alpha/beta hydrolase fold-3" evidence="3">
    <location>
        <begin position="102"/>
        <end position="308"/>
    </location>
</feature>
<proteinExistence type="inferred from homology"/>
<dbReference type="InterPro" id="IPR029058">
    <property type="entry name" value="AB_hydrolase_fold"/>
</dbReference>
<dbReference type="PROSITE" id="PS01173">
    <property type="entry name" value="LIPASE_GDXG_HIS"/>
    <property type="match status" value="1"/>
</dbReference>
<dbReference type="Pfam" id="PF07859">
    <property type="entry name" value="Abhydrolase_3"/>
    <property type="match status" value="1"/>
</dbReference>
<dbReference type="GO" id="GO:0016787">
    <property type="term" value="F:hydrolase activity"/>
    <property type="evidence" value="ECO:0007669"/>
    <property type="project" value="UniProtKB-KW"/>
</dbReference>
<reference evidence="5" key="1">
    <citation type="submission" date="2019-12" db="EMBL/GenBank/DDBJ databases">
        <title>Complete genome of Terracaulis silvestris 0127_4.</title>
        <authorList>
            <person name="Vieira S."/>
            <person name="Riedel T."/>
            <person name="Sproer C."/>
            <person name="Pascual J."/>
            <person name="Boedeker C."/>
            <person name="Overmann J."/>
        </authorList>
    </citation>
    <scope>NUCLEOTIDE SEQUENCE [LARGE SCALE GENOMIC DNA]</scope>
    <source>
        <strain evidence="5">0127_4</strain>
    </source>
</reference>
<keyword evidence="5" id="KW-1185">Reference proteome</keyword>
<sequence>MGAAAELLCAALRVPIALRLMSAPDAIDPEIRAARAAQAAAATPFDITTLPIAEGRELSNAAALFFNDGTPEVATVETIAIDGPASTLRARIFKPGATERALLYLHGGGWVTCNVDTHDSVMRRLSLAANAIVVGVDFRLAPEHPFPAPLDDAIAAWRWLVANAAALGVPDTKLGVAGDSGGASLALALAIAERDAGRPYPHASALFYGAFAPQFDTPSHARNGGGAYGLTTERMRWYWRQYVPGALDSAPPLAAPLRANLAGLRAHHLSLADLDVIADDTRLLHEKFAAVGIPSELEEWKGAVHGFIQMGRDVALARQAIAKAGDFLKRRL</sequence>
<protein>
    <submittedName>
        <fullName evidence="4">Acetyl esterase</fullName>
        <ecNumber evidence="4">3.1.1.-</ecNumber>
    </submittedName>
</protein>
<organism evidence="4 5">
    <name type="scientific">Terricaulis silvestris</name>
    <dbReference type="NCBI Taxonomy" id="2686094"/>
    <lineage>
        <taxon>Bacteria</taxon>
        <taxon>Pseudomonadati</taxon>
        <taxon>Pseudomonadota</taxon>
        <taxon>Alphaproteobacteria</taxon>
        <taxon>Caulobacterales</taxon>
        <taxon>Caulobacteraceae</taxon>
        <taxon>Terricaulis</taxon>
    </lineage>
</organism>
<comment type="similarity">
    <text evidence="1">Belongs to the 'GDXG' lipolytic enzyme family.</text>
</comment>
<evidence type="ECO:0000313" key="5">
    <source>
        <dbReference type="Proteomes" id="UP000431269"/>
    </source>
</evidence>
<dbReference type="InterPro" id="IPR002168">
    <property type="entry name" value="Lipase_GDXG_HIS_AS"/>
</dbReference>
<dbReference type="PANTHER" id="PTHR48081">
    <property type="entry name" value="AB HYDROLASE SUPERFAMILY PROTEIN C4A8.06C"/>
    <property type="match status" value="1"/>
</dbReference>
<accession>A0A6I6MQ80</accession>
<dbReference type="InterPro" id="IPR050300">
    <property type="entry name" value="GDXG_lipolytic_enzyme"/>
</dbReference>
<dbReference type="InterPro" id="IPR013094">
    <property type="entry name" value="AB_hydrolase_3"/>
</dbReference>
<dbReference type="Proteomes" id="UP000431269">
    <property type="component" value="Chromosome"/>
</dbReference>
<gene>
    <name evidence="4" type="primary">aes_1</name>
    <name evidence="4" type="ORF">DSM104635_00504</name>
</gene>
<dbReference type="SUPFAM" id="SSF53474">
    <property type="entry name" value="alpha/beta-Hydrolases"/>
    <property type="match status" value="1"/>
</dbReference>
<dbReference type="Gene3D" id="3.40.50.1820">
    <property type="entry name" value="alpha/beta hydrolase"/>
    <property type="match status" value="1"/>
</dbReference>
<name>A0A6I6MQ80_9CAUL</name>
<evidence type="ECO:0000259" key="3">
    <source>
        <dbReference type="Pfam" id="PF07859"/>
    </source>
</evidence>
<evidence type="ECO:0000256" key="1">
    <source>
        <dbReference type="ARBA" id="ARBA00010515"/>
    </source>
</evidence>
<dbReference type="AlphaFoldDB" id="A0A6I6MQ80"/>
<dbReference type="PANTHER" id="PTHR48081:SF8">
    <property type="entry name" value="ALPHA_BETA HYDROLASE FOLD-3 DOMAIN-CONTAINING PROTEIN-RELATED"/>
    <property type="match status" value="1"/>
</dbReference>
<evidence type="ECO:0000313" key="4">
    <source>
        <dbReference type="EMBL" id="QGZ93692.1"/>
    </source>
</evidence>
<evidence type="ECO:0000256" key="2">
    <source>
        <dbReference type="ARBA" id="ARBA00022801"/>
    </source>
</evidence>
<keyword evidence="2 4" id="KW-0378">Hydrolase</keyword>
<dbReference type="EMBL" id="CP047045">
    <property type="protein sequence ID" value="QGZ93692.1"/>
    <property type="molecule type" value="Genomic_DNA"/>
</dbReference>